<dbReference type="InterPro" id="IPR011051">
    <property type="entry name" value="RmlC_Cupin_sf"/>
</dbReference>
<evidence type="ECO:0000313" key="1">
    <source>
        <dbReference type="EMBL" id="MET3694912.1"/>
    </source>
</evidence>
<dbReference type="SUPFAM" id="SSF51182">
    <property type="entry name" value="RmlC-like cupins"/>
    <property type="match status" value="1"/>
</dbReference>
<dbReference type="Gene3D" id="2.60.120.10">
    <property type="entry name" value="Jelly Rolls"/>
    <property type="match status" value="1"/>
</dbReference>
<reference evidence="1 2" key="1">
    <citation type="submission" date="2024-06" db="EMBL/GenBank/DDBJ databases">
        <title>Genomic Encyclopedia of Type Strains, Phase IV (KMG-IV): sequencing the most valuable type-strain genomes for metagenomic binning, comparative biology and taxonomic classification.</title>
        <authorList>
            <person name="Goeker M."/>
        </authorList>
    </citation>
    <scope>NUCLEOTIDE SEQUENCE [LARGE SCALE GENOMIC DNA]</scope>
    <source>
        <strain evidence="1 2">DSM 21331</strain>
    </source>
</reference>
<keyword evidence="2" id="KW-1185">Reference proteome</keyword>
<sequence>MTFNPLMQIGSLDSIEPDVYGLISKQTVELEGVSVTRVTFDVGAKWSNDLKAAHGTESCILPHVALVLSGALCVRMDDGQEMTFRKNDVMLLPPGHDAWSVGEEACVFVEFSRGNDYYEGGSHNHAH</sequence>
<organism evidence="1 2">
    <name type="scientific">Methylobacterium goesingense</name>
    <dbReference type="NCBI Taxonomy" id="243690"/>
    <lineage>
        <taxon>Bacteria</taxon>
        <taxon>Pseudomonadati</taxon>
        <taxon>Pseudomonadota</taxon>
        <taxon>Alphaproteobacteria</taxon>
        <taxon>Hyphomicrobiales</taxon>
        <taxon>Methylobacteriaceae</taxon>
        <taxon>Methylobacterium</taxon>
    </lineage>
</organism>
<name>A0ABV2LC58_9HYPH</name>
<protein>
    <recommendedName>
        <fullName evidence="3">Cupin</fullName>
    </recommendedName>
</protein>
<dbReference type="EMBL" id="JBEPMM010000020">
    <property type="protein sequence ID" value="MET3694912.1"/>
    <property type="molecule type" value="Genomic_DNA"/>
</dbReference>
<accession>A0ABV2LC58</accession>
<proteinExistence type="predicted"/>
<dbReference type="Proteomes" id="UP001549145">
    <property type="component" value="Unassembled WGS sequence"/>
</dbReference>
<comment type="caution">
    <text evidence="1">The sequence shown here is derived from an EMBL/GenBank/DDBJ whole genome shotgun (WGS) entry which is preliminary data.</text>
</comment>
<gene>
    <name evidence="1" type="ORF">ABID43_004477</name>
</gene>
<evidence type="ECO:0000313" key="2">
    <source>
        <dbReference type="Proteomes" id="UP001549145"/>
    </source>
</evidence>
<evidence type="ECO:0008006" key="3">
    <source>
        <dbReference type="Google" id="ProtNLM"/>
    </source>
</evidence>
<dbReference type="RefSeq" id="WP_238281584.1">
    <property type="nucleotide sequence ID" value="NZ_BPQL01000129.1"/>
</dbReference>
<dbReference type="InterPro" id="IPR014710">
    <property type="entry name" value="RmlC-like_jellyroll"/>
</dbReference>